<evidence type="ECO:0000313" key="3">
    <source>
        <dbReference type="Proteomes" id="UP000015106"/>
    </source>
</evidence>
<dbReference type="Proteomes" id="UP000015106">
    <property type="component" value="Chromosome 1"/>
</dbReference>
<keyword evidence="3" id="KW-1185">Reference proteome</keyword>
<protein>
    <submittedName>
        <fullName evidence="2">Uncharacterized protein</fullName>
    </submittedName>
</protein>
<proteinExistence type="predicted"/>
<dbReference type="AlphaFoldDB" id="A0A8R7P6T8"/>
<dbReference type="EnsemblPlants" id="TuG1812G0100004346.01.T01">
    <property type="protein sequence ID" value="TuG1812G0100004346.01.T01"/>
    <property type="gene ID" value="TuG1812G0100004346.01"/>
</dbReference>
<keyword evidence="1" id="KW-1133">Transmembrane helix</keyword>
<feature type="transmembrane region" description="Helical" evidence="1">
    <location>
        <begin position="12"/>
        <end position="28"/>
    </location>
</feature>
<accession>A0A8R7P6T8</accession>
<reference evidence="2" key="3">
    <citation type="submission" date="2022-06" db="UniProtKB">
        <authorList>
            <consortium name="EnsemblPlants"/>
        </authorList>
    </citation>
    <scope>IDENTIFICATION</scope>
</reference>
<evidence type="ECO:0000256" key="1">
    <source>
        <dbReference type="SAM" id="Phobius"/>
    </source>
</evidence>
<keyword evidence="1" id="KW-0472">Membrane</keyword>
<organism evidence="2 3">
    <name type="scientific">Triticum urartu</name>
    <name type="common">Red wild einkorn</name>
    <name type="synonym">Crithodium urartu</name>
    <dbReference type="NCBI Taxonomy" id="4572"/>
    <lineage>
        <taxon>Eukaryota</taxon>
        <taxon>Viridiplantae</taxon>
        <taxon>Streptophyta</taxon>
        <taxon>Embryophyta</taxon>
        <taxon>Tracheophyta</taxon>
        <taxon>Spermatophyta</taxon>
        <taxon>Magnoliopsida</taxon>
        <taxon>Liliopsida</taxon>
        <taxon>Poales</taxon>
        <taxon>Poaceae</taxon>
        <taxon>BOP clade</taxon>
        <taxon>Pooideae</taxon>
        <taxon>Triticodae</taxon>
        <taxon>Triticeae</taxon>
        <taxon>Triticinae</taxon>
        <taxon>Triticum</taxon>
    </lineage>
</organism>
<name>A0A8R7P6T8_TRIUA</name>
<sequence>MQPTYIVCRYRILLQIILAVLLPIFINLRGGRKPYIIDAVKSKAKPISGTSHTLTIYILVLMW</sequence>
<reference evidence="3" key="1">
    <citation type="journal article" date="2013" name="Nature">
        <title>Draft genome of the wheat A-genome progenitor Triticum urartu.</title>
        <authorList>
            <person name="Ling H.Q."/>
            <person name="Zhao S."/>
            <person name="Liu D."/>
            <person name="Wang J."/>
            <person name="Sun H."/>
            <person name="Zhang C."/>
            <person name="Fan H."/>
            <person name="Li D."/>
            <person name="Dong L."/>
            <person name="Tao Y."/>
            <person name="Gao C."/>
            <person name="Wu H."/>
            <person name="Li Y."/>
            <person name="Cui Y."/>
            <person name="Guo X."/>
            <person name="Zheng S."/>
            <person name="Wang B."/>
            <person name="Yu K."/>
            <person name="Liang Q."/>
            <person name="Yang W."/>
            <person name="Lou X."/>
            <person name="Chen J."/>
            <person name="Feng M."/>
            <person name="Jian J."/>
            <person name="Zhang X."/>
            <person name="Luo G."/>
            <person name="Jiang Y."/>
            <person name="Liu J."/>
            <person name="Wang Z."/>
            <person name="Sha Y."/>
            <person name="Zhang B."/>
            <person name="Wu H."/>
            <person name="Tang D."/>
            <person name="Shen Q."/>
            <person name="Xue P."/>
            <person name="Zou S."/>
            <person name="Wang X."/>
            <person name="Liu X."/>
            <person name="Wang F."/>
            <person name="Yang Y."/>
            <person name="An X."/>
            <person name="Dong Z."/>
            <person name="Zhang K."/>
            <person name="Zhang X."/>
            <person name="Luo M.C."/>
            <person name="Dvorak J."/>
            <person name="Tong Y."/>
            <person name="Wang J."/>
            <person name="Yang H."/>
            <person name="Li Z."/>
            <person name="Wang D."/>
            <person name="Zhang A."/>
            <person name="Wang J."/>
        </authorList>
    </citation>
    <scope>NUCLEOTIDE SEQUENCE</scope>
    <source>
        <strain evidence="3">cv. G1812</strain>
    </source>
</reference>
<evidence type="ECO:0000313" key="2">
    <source>
        <dbReference type="EnsemblPlants" id="TuG1812G0100004346.01.T01"/>
    </source>
</evidence>
<reference evidence="2" key="2">
    <citation type="submission" date="2018-03" db="EMBL/GenBank/DDBJ databases">
        <title>The Triticum urartu genome reveals the dynamic nature of wheat genome evolution.</title>
        <authorList>
            <person name="Ling H."/>
            <person name="Ma B."/>
            <person name="Shi X."/>
            <person name="Liu H."/>
            <person name="Dong L."/>
            <person name="Sun H."/>
            <person name="Cao Y."/>
            <person name="Gao Q."/>
            <person name="Zheng S."/>
            <person name="Li Y."/>
            <person name="Yu Y."/>
            <person name="Du H."/>
            <person name="Qi M."/>
            <person name="Li Y."/>
            <person name="Yu H."/>
            <person name="Cui Y."/>
            <person name="Wang N."/>
            <person name="Chen C."/>
            <person name="Wu H."/>
            <person name="Zhao Y."/>
            <person name="Zhang J."/>
            <person name="Li Y."/>
            <person name="Zhou W."/>
            <person name="Zhang B."/>
            <person name="Hu W."/>
            <person name="Eijk M."/>
            <person name="Tang J."/>
            <person name="Witsenboer H."/>
            <person name="Zhao S."/>
            <person name="Li Z."/>
            <person name="Zhang A."/>
            <person name="Wang D."/>
            <person name="Liang C."/>
        </authorList>
    </citation>
    <scope>NUCLEOTIDE SEQUENCE [LARGE SCALE GENOMIC DNA]</scope>
    <source>
        <strain evidence="2">cv. G1812</strain>
    </source>
</reference>
<keyword evidence="1" id="KW-0812">Transmembrane</keyword>
<dbReference type="Gramene" id="TuG1812G0100004346.01.T01">
    <property type="protein sequence ID" value="TuG1812G0100004346.01.T01"/>
    <property type="gene ID" value="TuG1812G0100004346.01"/>
</dbReference>